<dbReference type="GO" id="GO:0055085">
    <property type="term" value="P:transmembrane transport"/>
    <property type="evidence" value="ECO:0007669"/>
    <property type="project" value="InterPro"/>
</dbReference>
<evidence type="ECO:0000256" key="5">
    <source>
        <dbReference type="ARBA" id="ARBA00023136"/>
    </source>
</evidence>
<comment type="subcellular location">
    <subcellularLocation>
        <location evidence="6">Cell membrane</location>
        <topology evidence="6">Multi-pass membrane protein</topology>
    </subcellularLocation>
    <subcellularLocation>
        <location evidence="1">Membrane</location>
        <topology evidence="1">Multi-pass membrane protein</topology>
    </subcellularLocation>
</comment>
<reference evidence="8" key="1">
    <citation type="submission" date="2021-04" db="EMBL/GenBank/DDBJ databases">
        <authorList>
            <person name="Postec A."/>
        </authorList>
    </citation>
    <scope>NUCLEOTIDE SEQUENCE</scope>
    <source>
        <strain evidence="8">F1F22</strain>
    </source>
</reference>
<dbReference type="KEGG" id="taqu:KDW03_06580"/>
<dbReference type="InterPro" id="IPR037294">
    <property type="entry name" value="ABC_BtuC-like"/>
</dbReference>
<evidence type="ECO:0000256" key="6">
    <source>
        <dbReference type="RuleBase" id="RU003943"/>
    </source>
</evidence>
<dbReference type="SUPFAM" id="SSF81345">
    <property type="entry name" value="ABC transporter involved in vitamin B12 uptake, BtuC"/>
    <property type="match status" value="1"/>
</dbReference>
<gene>
    <name evidence="8" type="ORF">KDW03_06580</name>
</gene>
<dbReference type="GO" id="GO:0043190">
    <property type="term" value="C:ATP-binding cassette (ABC) transporter complex"/>
    <property type="evidence" value="ECO:0007669"/>
    <property type="project" value="InterPro"/>
</dbReference>
<sequence>MESFLSVLFSNDVPFLRYACIASLIASIPFGMMGSFVVVRRMSSMAGAVSHAIIGGVGLGVYLQIVWKWSWMSPTLGAMIASILVGLLIGWIFIRGKERLDTVLGAVWVIGMSLGLLLLTITPTYTDPMSYLFGNILLLTREDLWMMGILGSIVTTTTLFFYPQLQAVSFDEDFARIRGIAVSFLQLLLIVMVSLTVFLMLQVMGAVMVIALLTLPAAIASLFFHKLSRIIVVASSLVAFFSLFGLVLSYYLDLPTGALTVLSLAIVYLGSLLVKRVALKTS</sequence>
<keyword evidence="4 7" id="KW-1133">Transmembrane helix</keyword>
<feature type="transmembrane region" description="Helical" evidence="7">
    <location>
        <begin position="145"/>
        <end position="165"/>
    </location>
</feature>
<accession>A0AAX3BA77</accession>
<comment type="similarity">
    <text evidence="2 6">Belongs to the ABC-3 integral membrane protein family.</text>
</comment>
<dbReference type="GO" id="GO:0010043">
    <property type="term" value="P:response to zinc ion"/>
    <property type="evidence" value="ECO:0007669"/>
    <property type="project" value="TreeGrafter"/>
</dbReference>
<proteinExistence type="inferred from homology"/>
<dbReference type="PANTHER" id="PTHR30477">
    <property type="entry name" value="ABC-TRANSPORTER METAL-BINDING PROTEIN"/>
    <property type="match status" value="1"/>
</dbReference>
<dbReference type="Proteomes" id="UP001056539">
    <property type="component" value="Chromosome"/>
</dbReference>
<dbReference type="RefSeq" id="WP_271434298.1">
    <property type="nucleotide sequence ID" value="NZ_CP073355.1"/>
</dbReference>
<feature type="transmembrane region" description="Helical" evidence="7">
    <location>
        <begin position="257"/>
        <end position="274"/>
    </location>
</feature>
<dbReference type="InterPro" id="IPR001626">
    <property type="entry name" value="ABC_TroCD"/>
</dbReference>
<evidence type="ECO:0000313" key="8">
    <source>
        <dbReference type="EMBL" id="URA09172.1"/>
    </source>
</evidence>
<dbReference type="AlphaFoldDB" id="A0AAX3BA77"/>
<organism evidence="8 9">
    <name type="scientific">Thermospira aquatica</name>
    <dbReference type="NCBI Taxonomy" id="2828656"/>
    <lineage>
        <taxon>Bacteria</taxon>
        <taxon>Pseudomonadati</taxon>
        <taxon>Spirochaetota</taxon>
        <taxon>Spirochaetia</taxon>
        <taxon>Brevinematales</taxon>
        <taxon>Thermospiraceae</taxon>
        <taxon>Thermospira</taxon>
    </lineage>
</organism>
<evidence type="ECO:0000313" key="9">
    <source>
        <dbReference type="Proteomes" id="UP001056539"/>
    </source>
</evidence>
<evidence type="ECO:0000256" key="4">
    <source>
        <dbReference type="ARBA" id="ARBA00022989"/>
    </source>
</evidence>
<keyword evidence="9" id="KW-1185">Reference proteome</keyword>
<feature type="transmembrane region" description="Helical" evidence="7">
    <location>
        <begin position="71"/>
        <end position="94"/>
    </location>
</feature>
<keyword evidence="3 6" id="KW-0812">Transmembrane</keyword>
<feature type="transmembrane region" description="Helical" evidence="7">
    <location>
        <begin position="106"/>
        <end position="125"/>
    </location>
</feature>
<evidence type="ECO:0000256" key="2">
    <source>
        <dbReference type="ARBA" id="ARBA00008034"/>
    </source>
</evidence>
<dbReference type="CDD" id="cd06550">
    <property type="entry name" value="TM_ABC_iron-siderophores_like"/>
    <property type="match status" value="1"/>
</dbReference>
<name>A0AAX3BA77_9SPIR</name>
<feature type="transmembrane region" description="Helical" evidence="7">
    <location>
        <begin position="15"/>
        <end position="39"/>
    </location>
</feature>
<dbReference type="Gene3D" id="1.10.3470.10">
    <property type="entry name" value="ABC transporter involved in vitamin B12 uptake, BtuC"/>
    <property type="match status" value="1"/>
</dbReference>
<evidence type="ECO:0000256" key="3">
    <source>
        <dbReference type="ARBA" id="ARBA00022692"/>
    </source>
</evidence>
<feature type="transmembrane region" description="Helical" evidence="7">
    <location>
        <begin position="177"/>
        <end position="200"/>
    </location>
</feature>
<keyword evidence="5 7" id="KW-0472">Membrane</keyword>
<reference evidence="8" key="2">
    <citation type="submission" date="2022-06" db="EMBL/GenBank/DDBJ databases">
        <title>Thermospira aquatica gen. nov., sp. nov.</title>
        <authorList>
            <person name="Ben Ali Gam Z."/>
            <person name="Labat M."/>
        </authorList>
    </citation>
    <scope>NUCLEOTIDE SEQUENCE</scope>
    <source>
        <strain evidence="8">F1F22</strain>
    </source>
</reference>
<feature type="transmembrane region" description="Helical" evidence="7">
    <location>
        <begin position="206"/>
        <end position="224"/>
    </location>
</feature>
<evidence type="ECO:0000256" key="1">
    <source>
        <dbReference type="ARBA" id="ARBA00004141"/>
    </source>
</evidence>
<evidence type="ECO:0000256" key="7">
    <source>
        <dbReference type="SAM" id="Phobius"/>
    </source>
</evidence>
<protein>
    <submittedName>
        <fullName evidence="8">Metal ABC transporter permease</fullName>
    </submittedName>
</protein>
<feature type="transmembrane region" description="Helical" evidence="7">
    <location>
        <begin position="231"/>
        <end position="251"/>
    </location>
</feature>
<dbReference type="EMBL" id="CP073355">
    <property type="protein sequence ID" value="URA09172.1"/>
    <property type="molecule type" value="Genomic_DNA"/>
</dbReference>
<feature type="transmembrane region" description="Helical" evidence="7">
    <location>
        <begin position="46"/>
        <end position="65"/>
    </location>
</feature>
<dbReference type="PANTHER" id="PTHR30477:SF18">
    <property type="entry name" value="METAL TRANSPORT SYSTEM MEMBRANE PROTEIN CT_417-RELATED"/>
    <property type="match status" value="1"/>
</dbReference>
<keyword evidence="6" id="KW-0813">Transport</keyword>
<dbReference type="Pfam" id="PF00950">
    <property type="entry name" value="ABC-3"/>
    <property type="match status" value="1"/>
</dbReference>